<dbReference type="EMBL" id="UGOD01000001">
    <property type="protein sequence ID" value="STX52002.1"/>
    <property type="molecule type" value="Genomic_DNA"/>
</dbReference>
<evidence type="ECO:0000313" key="1">
    <source>
        <dbReference type="EMBL" id="STX52002.1"/>
    </source>
</evidence>
<protein>
    <submittedName>
        <fullName evidence="1">Uncharacterized protein</fullName>
    </submittedName>
</protein>
<name>A0A378JUW3_9GAMM</name>
<evidence type="ECO:0000313" key="2">
    <source>
        <dbReference type="Proteomes" id="UP000254794"/>
    </source>
</evidence>
<dbReference type="RefSeq" id="WP_242604665.1">
    <property type="nucleotide sequence ID" value="NZ_CAAAHP010000002.1"/>
</dbReference>
<reference evidence="1 2" key="1">
    <citation type="submission" date="2018-06" db="EMBL/GenBank/DDBJ databases">
        <authorList>
            <consortium name="Pathogen Informatics"/>
            <person name="Doyle S."/>
        </authorList>
    </citation>
    <scope>NUCLEOTIDE SEQUENCE [LARGE SCALE GENOMIC DNA]</scope>
    <source>
        <strain evidence="1 2">NCTC13316</strain>
    </source>
</reference>
<accession>A0A378JUW3</accession>
<dbReference type="Proteomes" id="UP000254794">
    <property type="component" value="Unassembled WGS sequence"/>
</dbReference>
<proteinExistence type="predicted"/>
<keyword evidence="2" id="KW-1185">Reference proteome</keyword>
<organism evidence="1 2">
    <name type="scientific">Legionella busanensis</name>
    <dbReference type="NCBI Taxonomy" id="190655"/>
    <lineage>
        <taxon>Bacteria</taxon>
        <taxon>Pseudomonadati</taxon>
        <taxon>Pseudomonadota</taxon>
        <taxon>Gammaproteobacteria</taxon>
        <taxon>Legionellales</taxon>
        <taxon>Legionellaceae</taxon>
        <taxon>Legionella</taxon>
    </lineage>
</organism>
<gene>
    <name evidence="1" type="ORF">NCTC13316_02105</name>
</gene>
<dbReference type="AlphaFoldDB" id="A0A378JUW3"/>
<sequence length="126" mass="14729">MRLQRNKSLVGGAITQDILIYAANYSDSFYKEQEMEIILQGKHTNEEVAESLLSVLRLFKEHYQITQFREIRLNVTLLDDQGDDVELVDSETNQVYRTFEVYRKGCELNSGRTRRPVLQLVVDNTR</sequence>